<evidence type="ECO:0000313" key="4">
    <source>
        <dbReference type="Proteomes" id="UP001623330"/>
    </source>
</evidence>
<name>A0ABR4NN76_9SACH</name>
<evidence type="ECO:0000259" key="2">
    <source>
        <dbReference type="PROSITE" id="PS50086"/>
    </source>
</evidence>
<evidence type="ECO:0000313" key="3">
    <source>
        <dbReference type="EMBL" id="KAL3229263.1"/>
    </source>
</evidence>
<reference evidence="3 4" key="1">
    <citation type="submission" date="2024-05" db="EMBL/GenBank/DDBJ databases">
        <title>Long read based assembly of the Candida bracarensis genome reveals expanded adhesin content.</title>
        <authorList>
            <person name="Marcet-Houben M."/>
            <person name="Ksiezopolska E."/>
            <person name="Gabaldon T."/>
        </authorList>
    </citation>
    <scope>NUCLEOTIDE SEQUENCE [LARGE SCALE GENOMIC DNA]</scope>
    <source>
        <strain evidence="3 4">CBM6</strain>
    </source>
</reference>
<dbReference type="PANTHER" id="PTHR22957">
    <property type="entry name" value="TBC1 DOMAIN FAMILY MEMBER GTPASE-ACTIVATING PROTEIN"/>
    <property type="match status" value="1"/>
</dbReference>
<dbReference type="SUPFAM" id="SSF47923">
    <property type="entry name" value="Ypt/Rab-GAP domain of gyp1p"/>
    <property type="match status" value="2"/>
</dbReference>
<organism evidence="3 4">
    <name type="scientific">Nakaseomyces bracarensis</name>
    <dbReference type="NCBI Taxonomy" id="273131"/>
    <lineage>
        <taxon>Eukaryota</taxon>
        <taxon>Fungi</taxon>
        <taxon>Dikarya</taxon>
        <taxon>Ascomycota</taxon>
        <taxon>Saccharomycotina</taxon>
        <taxon>Saccharomycetes</taxon>
        <taxon>Saccharomycetales</taxon>
        <taxon>Saccharomycetaceae</taxon>
        <taxon>Nakaseomyces</taxon>
    </lineage>
</organism>
<dbReference type="Gene3D" id="1.10.472.80">
    <property type="entry name" value="Ypt/Rab-GAP domain of gyp1p, domain 3"/>
    <property type="match status" value="1"/>
</dbReference>
<dbReference type="Proteomes" id="UP001623330">
    <property type="component" value="Unassembled WGS sequence"/>
</dbReference>
<keyword evidence="4" id="KW-1185">Reference proteome</keyword>
<dbReference type="SMART" id="SM00164">
    <property type="entry name" value="TBC"/>
    <property type="match status" value="1"/>
</dbReference>
<dbReference type="Pfam" id="PF00566">
    <property type="entry name" value="RabGAP-TBC"/>
    <property type="match status" value="1"/>
</dbReference>
<dbReference type="InterPro" id="IPR000195">
    <property type="entry name" value="Rab-GAP-TBC_dom"/>
</dbReference>
<gene>
    <name evidence="3" type="ORF">RNJ44_02350</name>
</gene>
<comment type="caution">
    <text evidence="3">The sequence shown here is derived from an EMBL/GenBank/DDBJ whole genome shotgun (WGS) entry which is preliminary data.</text>
</comment>
<feature type="domain" description="Rab-GAP TBC" evidence="2">
    <location>
        <begin position="393"/>
        <end position="626"/>
    </location>
</feature>
<sequence length="746" mass="87347">MTLKLLFCKSQVYTHPTKNVQDNVAGFLLITRIDGSDSTEATVSWIPESNIDSEDAAFLRKAEMKNIDIKLLDLTVSTHKLTMLLSNGSFFSSDWQFSIQISSLYSIQFKLPNTWWYGSAVLYSKSARETDSIPILYFHDDMCPSTKSKQKELNKSFDPFNSSNEMYWGGQDFKDSLGAIVDLQRAVSEPTFWLINASLEDLRNFSSENLKREDNKPKSDVKASNDPVENLKQTAWDKWESTKWSVMSQFADLTAKTGTYMGNLIKRHPVVQLVEKNKDNYYVKKMLQNPKVVEIQDDFDSAKIYLAKWALCVKQEAEKYQDIEATNSYRKILLSEFGLNGNEDVKFTEEEMNRALERNHPLTNLKWKSLFDSQGRLTLTVSELKDFIFHGGLEDQTLRKEVWPFLLNVFPWDSSKDERDQMKTALNLEYDELKSRWSNEDSLKDIVEEEYWKDQLFRIEKDVKRNDRNVDIYMYNTVDGKQSTAKVQENEGDDHWTIHNPHLQILSNILKTYNIFNPNLGYVQGMTDLLSPLYYIVRDESLTFWCFVNFMERMERNFLRDQSGIRDQMLALTDLCQLMLPQLSAHLTKCDSSDLFFCFRMILVWFKREFNYDDIFGIWEVFFTDYYSSQYQLFFMLAILQTNSQPIIKNLESFDQVIKYFNELHTSLDAKDLMIRSELLFIQFEKTADLLARKKTAIEDKEFIEKDSEAVVDAEKEKIFSPHLQLLLSKKIVIQKEGERTVDSVK</sequence>
<protein>
    <submittedName>
        <fullName evidence="3">GTPase-activating protein GYP7</fullName>
    </submittedName>
</protein>
<evidence type="ECO:0000256" key="1">
    <source>
        <dbReference type="ARBA" id="ARBA00022468"/>
    </source>
</evidence>
<dbReference type="InterPro" id="IPR035969">
    <property type="entry name" value="Rab-GAP_TBC_sf"/>
</dbReference>
<proteinExistence type="predicted"/>
<accession>A0ABR4NN76</accession>
<dbReference type="Gene3D" id="1.10.8.270">
    <property type="entry name" value="putative rabgap domain of human tbc1 domain family member 14 like domains"/>
    <property type="match status" value="1"/>
</dbReference>
<dbReference type="EMBL" id="JBEVYD010000012">
    <property type="protein sequence ID" value="KAL3229263.1"/>
    <property type="molecule type" value="Genomic_DNA"/>
</dbReference>
<keyword evidence="1" id="KW-0343">GTPase activation</keyword>
<dbReference type="PROSITE" id="PS50086">
    <property type="entry name" value="TBC_RABGAP"/>
    <property type="match status" value="1"/>
</dbReference>
<dbReference type="PANTHER" id="PTHR22957:SF502">
    <property type="entry name" value="SMALL G PROTEIN SIGNALING MODULATOR 2-RELATED"/>
    <property type="match status" value="1"/>
</dbReference>